<dbReference type="Proteomes" id="UP001153069">
    <property type="component" value="Unassembled WGS sequence"/>
</dbReference>
<gene>
    <name evidence="2" type="ORF">SEMRO_679_G186120.1</name>
</gene>
<dbReference type="GO" id="GO:0016491">
    <property type="term" value="F:oxidoreductase activity"/>
    <property type="evidence" value="ECO:0007669"/>
    <property type="project" value="UniProtKB-KW"/>
</dbReference>
<dbReference type="Pfam" id="PF00106">
    <property type="entry name" value="adh_short"/>
    <property type="match status" value="1"/>
</dbReference>
<evidence type="ECO:0000313" key="2">
    <source>
        <dbReference type="EMBL" id="CAB9514862.1"/>
    </source>
</evidence>
<organism evidence="2 3">
    <name type="scientific">Seminavis robusta</name>
    <dbReference type="NCBI Taxonomy" id="568900"/>
    <lineage>
        <taxon>Eukaryota</taxon>
        <taxon>Sar</taxon>
        <taxon>Stramenopiles</taxon>
        <taxon>Ochrophyta</taxon>
        <taxon>Bacillariophyta</taxon>
        <taxon>Bacillariophyceae</taxon>
        <taxon>Bacillariophycidae</taxon>
        <taxon>Naviculales</taxon>
        <taxon>Naviculaceae</taxon>
        <taxon>Seminavis</taxon>
    </lineage>
</organism>
<name>A0A9N8E5F2_9STRA</name>
<evidence type="ECO:0000256" key="1">
    <source>
        <dbReference type="ARBA" id="ARBA00023002"/>
    </source>
</evidence>
<sequence length="307" mass="32962">MAPSTILITGSNSGLGFESARQFAVKDSTKKVILACRNPARAEEAQKKLEELTGKKIFEVLIIDVGNLESCRKAAEDLKEPVDGIILNAGGAGGKEPKKVTKDGVMFIFSINNLGHVLFVDELMKKGKLQKGGSVMYVSSFAARGESSVGAAPPPIETGDLEEFKSVADGTKFANNDTYTDIYGAVKLMGALWTMSMARKHPDYRFLTVDPGMARGTQGAAEMPVVQRYFMSAVMAVMQWIGKAHSVDVGAKRYVDVLSDETTYKSGVWYGSKKGLTGELADQVEQCAILGKESAQDAADAATHAFL</sequence>
<dbReference type="OrthoDB" id="45918at2759"/>
<dbReference type="InterPro" id="IPR036291">
    <property type="entry name" value="NAD(P)-bd_dom_sf"/>
</dbReference>
<accession>A0A9N8E5F2</accession>
<dbReference type="InterPro" id="IPR002347">
    <property type="entry name" value="SDR_fam"/>
</dbReference>
<dbReference type="AlphaFoldDB" id="A0A9N8E5F2"/>
<comment type="caution">
    <text evidence="2">The sequence shown here is derived from an EMBL/GenBank/DDBJ whole genome shotgun (WGS) entry which is preliminary data.</text>
</comment>
<dbReference type="PANTHER" id="PTHR43157:SF31">
    <property type="entry name" value="PHOSPHATIDYLINOSITOL-GLYCAN BIOSYNTHESIS CLASS F PROTEIN"/>
    <property type="match status" value="1"/>
</dbReference>
<proteinExistence type="predicted"/>
<dbReference type="PANTHER" id="PTHR43157">
    <property type="entry name" value="PHOSPHATIDYLINOSITOL-GLYCAN BIOSYNTHESIS CLASS F PROTEIN-RELATED"/>
    <property type="match status" value="1"/>
</dbReference>
<protein>
    <submittedName>
        <fullName evidence="2">WW domain-containing oxidoreductase</fullName>
    </submittedName>
</protein>
<dbReference type="PRINTS" id="PR00081">
    <property type="entry name" value="GDHRDH"/>
</dbReference>
<dbReference type="EMBL" id="CAICTM010000678">
    <property type="protein sequence ID" value="CAB9514862.1"/>
    <property type="molecule type" value="Genomic_DNA"/>
</dbReference>
<keyword evidence="1" id="KW-0560">Oxidoreductase</keyword>
<reference evidence="2" key="1">
    <citation type="submission" date="2020-06" db="EMBL/GenBank/DDBJ databases">
        <authorList>
            <consortium name="Plant Systems Biology data submission"/>
        </authorList>
    </citation>
    <scope>NUCLEOTIDE SEQUENCE</scope>
    <source>
        <strain evidence="2">D6</strain>
    </source>
</reference>
<evidence type="ECO:0000313" key="3">
    <source>
        <dbReference type="Proteomes" id="UP001153069"/>
    </source>
</evidence>
<dbReference type="SUPFAM" id="SSF51735">
    <property type="entry name" value="NAD(P)-binding Rossmann-fold domains"/>
    <property type="match status" value="1"/>
</dbReference>
<dbReference type="Gene3D" id="3.40.50.720">
    <property type="entry name" value="NAD(P)-binding Rossmann-like Domain"/>
    <property type="match status" value="1"/>
</dbReference>
<keyword evidence="3" id="KW-1185">Reference proteome</keyword>